<dbReference type="Proteomes" id="UP000095728">
    <property type="component" value="Unassembled WGS sequence"/>
</dbReference>
<dbReference type="FunCoup" id="A0A1E5R8D8">
    <property type="interactions" value="71"/>
</dbReference>
<dbReference type="STRING" id="56408.A0A1E5R8D8"/>
<dbReference type="InterPro" id="IPR022233">
    <property type="entry name" value="TRAPPC10/Trs130_C"/>
</dbReference>
<keyword evidence="9" id="KW-1185">Reference proteome</keyword>
<evidence type="ECO:0000256" key="3">
    <source>
        <dbReference type="ARBA" id="ARBA00023034"/>
    </source>
</evidence>
<dbReference type="InterPro" id="IPR056913">
    <property type="entry name" value="TRAPPC10/Trs130_N"/>
</dbReference>
<dbReference type="OrthoDB" id="10256906at2759"/>
<proteinExistence type="predicted"/>
<dbReference type="Pfam" id="PF24967">
    <property type="entry name" value="NTS_TR130"/>
    <property type="match status" value="1"/>
</dbReference>
<feature type="domain" description="TRAPPC10/Trs130 C-terminal" evidence="4">
    <location>
        <begin position="956"/>
        <end position="1100"/>
    </location>
</feature>
<dbReference type="Pfam" id="PF24966">
    <property type="entry name" value="Ig_TR130_2nd"/>
    <property type="match status" value="1"/>
</dbReference>
<evidence type="ECO:0000256" key="1">
    <source>
        <dbReference type="ARBA" id="ARBA00004555"/>
    </source>
</evidence>
<feature type="domain" description="TRAPPC10/Trs130 N-terminal" evidence="5">
    <location>
        <begin position="8"/>
        <end position="196"/>
    </location>
</feature>
<reference evidence="9" key="1">
    <citation type="journal article" date="2016" name="Genome Announc.">
        <title>Genome sequences of three species of Hanseniaspora isolated from spontaneous wine fermentations.</title>
        <authorList>
            <person name="Sternes P.R."/>
            <person name="Lee D."/>
            <person name="Kutyna D.R."/>
            <person name="Borneman A.R."/>
        </authorList>
    </citation>
    <scope>NUCLEOTIDE SEQUENCE [LARGE SCALE GENOMIC DNA]</scope>
    <source>
        <strain evidence="9">AWRI3579</strain>
    </source>
</reference>
<evidence type="ECO:0000256" key="2">
    <source>
        <dbReference type="ARBA" id="ARBA00022448"/>
    </source>
</evidence>
<organism evidence="8 9">
    <name type="scientific">Hanseniaspora osmophila</name>
    <dbReference type="NCBI Taxonomy" id="56408"/>
    <lineage>
        <taxon>Eukaryota</taxon>
        <taxon>Fungi</taxon>
        <taxon>Dikarya</taxon>
        <taxon>Ascomycota</taxon>
        <taxon>Saccharomycotina</taxon>
        <taxon>Saccharomycetes</taxon>
        <taxon>Saccharomycodales</taxon>
        <taxon>Saccharomycodaceae</taxon>
        <taxon>Hanseniaspora</taxon>
    </lineage>
</organism>
<name>A0A1E5R8D8_9ASCO</name>
<comment type="caution">
    <text evidence="8">The sequence shown here is derived from an EMBL/GenBank/DDBJ whole genome shotgun (WGS) entry which is preliminary data.</text>
</comment>
<dbReference type="AlphaFoldDB" id="A0A1E5R8D8"/>
<dbReference type="GO" id="GO:0034498">
    <property type="term" value="P:early endosome to Golgi transport"/>
    <property type="evidence" value="ECO:0007669"/>
    <property type="project" value="TreeGrafter"/>
</dbReference>
<keyword evidence="3" id="KW-0333">Golgi apparatus</keyword>
<dbReference type="InterPro" id="IPR056916">
    <property type="entry name" value="NTS_TR130"/>
</dbReference>
<feature type="domain" description="Trs130 NTS" evidence="7">
    <location>
        <begin position="299"/>
        <end position="524"/>
    </location>
</feature>
<sequence>MRYSCLNDQSIKVSYFDPISTFDSVQSEINQILPLKDLHWKPQGDTPVVTVKSLKVEFLPETSFADSKILNDVPFIKYIVVKCTSIDEYRSKIRPLIRQWVSTQVQENDEKDHNDPLVHIHKGILLLGSDIHDSKLFKTISLPEKISNDFPALPLYQLHTVYKSQTDRANHWNKYSSSLKKIILEVFEKRVSSLENANIQSPTFETHQQLLQLYLNFKIYGKANLHMRKIESLLTLESKPAGDLSLPIINSKDAGLAEWSSFTVFSALRYRLFSRLSVIECLHPNILADKIKELYRIIVIDFLYEIKSRFQSNELLHQVIYHACDEILDLRLLPALPLKHDESNHSLWKEMYGDILQIKRDSWMELADFHQSGITFCISPSAIPWKIDDVTKTTIESVDNAFQHFVRLTSEIIELFRETRGRTVDLLSMEIANIFYQTRSYEKTMKLLQSSHEYYRNAGWNLIASDVLVQYVTCLEKLEAKTVSIEEEDVPTISVLANSYLNLVTTPQGTDKITWWNKFLALNENAQLVYSLDLLMTTEVDEKVCLSASNTYAIILNILDMKVMTDVSIRSVKLLTKKKGKDQFVVFQKELFELATQSETKLELETTHIAYGEFELISLELVIGNTVFSKEYDEYKKILIHPLYSVNNFHVVLKEPCERNLEKNELELKTVNAERVENFECKIEILEPFSVDFAETNSKNFIVNSANFKSRIQYICKEEQSLELHVLQTLTFKRDGVLYSEVQIVKIDHQIEMSISVNDIYKSDAFYFNFTISAKYEPLHVVDTKLCCNVESKYEITEGYEAGDASSFLEVPEVENLQSFFQIKPIQKAFSYKDCFSLSVSYVSLSGMVNDYLTQKFFGRDSNFSHLKHIWESQILTQIEYHKSQFFNYNTIKISNYDRPQFEKQMQKIFPNESSIDYMLNLYETLFDGLEVEEDFNFSKRKAQALKKLTLSVTIPPPINNVVFSIEMTLDETYTGKTLIVGEPYSCTLKICKQFQAWGGLKLENNSSIYQCELDKGAGSEEWLVSGLKKFEIRNDMTTVNVTLIPIKRGYLRFPDISISPSESLNNTNANASTASLNHTAEVSKIETEFLNINDNIIVV</sequence>
<dbReference type="InterPro" id="IPR056915">
    <property type="entry name" value="Ig_TR130_2nd"/>
</dbReference>
<evidence type="ECO:0000259" key="7">
    <source>
        <dbReference type="Pfam" id="PF24967"/>
    </source>
</evidence>
<dbReference type="InParanoid" id="A0A1E5R8D8"/>
<dbReference type="InterPro" id="IPR045126">
    <property type="entry name" value="TRAPPC10/Trs130"/>
</dbReference>
<evidence type="ECO:0000259" key="5">
    <source>
        <dbReference type="Pfam" id="PF23036"/>
    </source>
</evidence>
<evidence type="ECO:0000313" key="9">
    <source>
        <dbReference type="Proteomes" id="UP000095728"/>
    </source>
</evidence>
<evidence type="ECO:0000259" key="4">
    <source>
        <dbReference type="Pfam" id="PF12584"/>
    </source>
</evidence>
<dbReference type="GO" id="GO:1990071">
    <property type="term" value="C:TRAPPII protein complex"/>
    <property type="evidence" value="ECO:0007669"/>
    <property type="project" value="InterPro"/>
</dbReference>
<accession>A0A1E5R8D8</accession>
<dbReference type="Pfam" id="PF12584">
    <property type="entry name" value="TRAPPC10"/>
    <property type="match status" value="1"/>
</dbReference>
<protein>
    <submittedName>
        <fullName evidence="8">Trafficking protein particle complex II-specific subunit</fullName>
    </submittedName>
</protein>
<dbReference type="PANTHER" id="PTHR13251:SF3">
    <property type="entry name" value="TRAFFICKING PROTEIN PARTICLE COMPLEX SUBUNIT 10"/>
    <property type="match status" value="1"/>
</dbReference>
<dbReference type="GO" id="GO:0005829">
    <property type="term" value="C:cytosol"/>
    <property type="evidence" value="ECO:0007669"/>
    <property type="project" value="GOC"/>
</dbReference>
<keyword evidence="2" id="KW-0813">Transport</keyword>
<dbReference type="PANTHER" id="PTHR13251">
    <property type="entry name" value="EPILEPSY HOLOPROSENCEPHALY CANDIDATE 1/TMEM1"/>
    <property type="match status" value="1"/>
</dbReference>
<gene>
    <name evidence="8" type="ORF">AWRI3579_g3481</name>
</gene>
<evidence type="ECO:0000313" key="8">
    <source>
        <dbReference type="EMBL" id="OEJ82793.1"/>
    </source>
</evidence>
<feature type="domain" description="Trs130 second Ig-like" evidence="6">
    <location>
        <begin position="664"/>
        <end position="750"/>
    </location>
</feature>
<dbReference type="Pfam" id="PF23036">
    <property type="entry name" value="TRAPPC10_1st"/>
    <property type="match status" value="1"/>
</dbReference>
<dbReference type="GO" id="GO:0006891">
    <property type="term" value="P:intra-Golgi vesicle-mediated transport"/>
    <property type="evidence" value="ECO:0007669"/>
    <property type="project" value="TreeGrafter"/>
</dbReference>
<dbReference type="EMBL" id="LPNM01000009">
    <property type="protein sequence ID" value="OEJ82793.1"/>
    <property type="molecule type" value="Genomic_DNA"/>
</dbReference>
<evidence type="ECO:0000259" key="6">
    <source>
        <dbReference type="Pfam" id="PF24966"/>
    </source>
</evidence>
<comment type="subcellular location">
    <subcellularLocation>
        <location evidence="1">Golgi apparatus</location>
    </subcellularLocation>
</comment>